<dbReference type="Proteomes" id="UP000662314">
    <property type="component" value="Unassembled WGS sequence"/>
</dbReference>
<dbReference type="AlphaFoldDB" id="A0A8J7LDM4"/>
<name>A0A8J7LDM4_9NOST</name>
<evidence type="ECO:0000313" key="1">
    <source>
        <dbReference type="EMBL" id="MBH8574042.1"/>
    </source>
</evidence>
<keyword evidence="2" id="KW-1185">Reference proteome</keyword>
<accession>A0A8J7LDM4</accession>
<protein>
    <submittedName>
        <fullName evidence="1">Uncharacterized protein</fullName>
    </submittedName>
</protein>
<gene>
    <name evidence="1" type="ORF">I8752_13630</name>
</gene>
<evidence type="ECO:0000313" key="2">
    <source>
        <dbReference type="Proteomes" id="UP000662314"/>
    </source>
</evidence>
<proteinExistence type="predicted"/>
<sequence length="138" mass="14137">MSDISGINIQGSSNVSGIAGGSSIANLGTISGSVSIAINQLPDSPEPDKPGIKELLSQLQDAITQSSHLPEEDKAEALEQVKALAEAGQNPQESTKQKTAKTAITMLKGLFSGLPTVATLVESANKLLPAIAKLFGLS</sequence>
<organism evidence="1 2">
    <name type="scientific">Dendronalium phyllosphericum CENA369</name>
    <dbReference type="NCBI Taxonomy" id="1725256"/>
    <lineage>
        <taxon>Bacteria</taxon>
        <taxon>Bacillati</taxon>
        <taxon>Cyanobacteriota</taxon>
        <taxon>Cyanophyceae</taxon>
        <taxon>Nostocales</taxon>
        <taxon>Nostocaceae</taxon>
        <taxon>Dendronalium</taxon>
        <taxon>Dendronalium phyllosphericum</taxon>
    </lineage>
</organism>
<reference evidence="1 2" key="1">
    <citation type="journal article" date="2021" name="Int. J. Syst. Evol. Microbiol.">
        <title>Amazonocrinis nigriterrae gen. nov., sp. nov., Atlanticothrix silvestris gen. nov., sp. nov. and Dendronalium phyllosphericum gen. nov., sp. nov., nostocacean cyanobacteria from Brazilian environments.</title>
        <authorList>
            <person name="Alvarenga D.O."/>
            <person name="Andreote A.P.D."/>
            <person name="Branco L.H.Z."/>
            <person name="Delbaje E."/>
            <person name="Cruz R.B."/>
            <person name="Varani A.M."/>
            <person name="Fiore M.F."/>
        </authorList>
    </citation>
    <scope>NUCLEOTIDE SEQUENCE [LARGE SCALE GENOMIC DNA]</scope>
    <source>
        <strain evidence="1 2">CENA369</strain>
    </source>
</reference>
<dbReference type="RefSeq" id="WP_214432861.1">
    <property type="nucleotide sequence ID" value="NZ_CAWPUQ010000288.1"/>
</dbReference>
<comment type="caution">
    <text evidence="1">The sequence shown here is derived from an EMBL/GenBank/DDBJ whole genome shotgun (WGS) entry which is preliminary data.</text>
</comment>
<dbReference type="EMBL" id="JAECZA010000053">
    <property type="protein sequence ID" value="MBH8574042.1"/>
    <property type="molecule type" value="Genomic_DNA"/>
</dbReference>